<keyword evidence="1" id="KW-1133">Transmembrane helix</keyword>
<sequence length="93" mass="10268">MLRKLLTIVLPIALPFVVYYLYITWARMRGAGQGQQPGYKDPPWPWLAAGGVVLMAAALIAWRVLSDPAAPGAEIVPDRYIDGQVEPSYVVEE</sequence>
<organism evidence="2 3">
    <name type="scientific">Ferruginivarius sediminum</name>
    <dbReference type="NCBI Taxonomy" id="2661937"/>
    <lineage>
        <taxon>Bacteria</taxon>
        <taxon>Pseudomonadati</taxon>
        <taxon>Pseudomonadota</taxon>
        <taxon>Alphaproteobacteria</taxon>
        <taxon>Rhodospirillales</taxon>
        <taxon>Rhodospirillaceae</taxon>
        <taxon>Ferruginivarius</taxon>
    </lineage>
</organism>
<name>A0A369TBY6_9PROT</name>
<evidence type="ECO:0000256" key="1">
    <source>
        <dbReference type="SAM" id="Phobius"/>
    </source>
</evidence>
<protein>
    <submittedName>
        <fullName evidence="2">Uncharacterized protein</fullName>
    </submittedName>
</protein>
<reference evidence="2 3" key="1">
    <citation type="submission" date="2018-07" db="EMBL/GenBank/DDBJ databases">
        <title>Venubactetium sediminum gen. nov., sp. nov., isolated from a marine solar saltern.</title>
        <authorList>
            <person name="Wang S."/>
        </authorList>
    </citation>
    <scope>NUCLEOTIDE SEQUENCE [LARGE SCALE GENOMIC DNA]</scope>
    <source>
        <strain evidence="2 3">WD2A32</strain>
    </source>
</reference>
<accession>A0A369TBY6</accession>
<keyword evidence="1" id="KW-0472">Membrane</keyword>
<dbReference type="Proteomes" id="UP000253941">
    <property type="component" value="Unassembled WGS sequence"/>
</dbReference>
<keyword evidence="3" id="KW-1185">Reference proteome</keyword>
<comment type="caution">
    <text evidence="2">The sequence shown here is derived from an EMBL/GenBank/DDBJ whole genome shotgun (WGS) entry which is preliminary data.</text>
</comment>
<dbReference type="AlphaFoldDB" id="A0A369TBY6"/>
<gene>
    <name evidence="2" type="ORF">DRB17_12170</name>
</gene>
<dbReference type="RefSeq" id="WP_114582479.1">
    <property type="nucleotide sequence ID" value="NZ_QPMH01000010.1"/>
</dbReference>
<evidence type="ECO:0000313" key="2">
    <source>
        <dbReference type="EMBL" id="RDD61677.1"/>
    </source>
</evidence>
<evidence type="ECO:0000313" key="3">
    <source>
        <dbReference type="Proteomes" id="UP000253941"/>
    </source>
</evidence>
<feature type="transmembrane region" description="Helical" evidence="1">
    <location>
        <begin position="43"/>
        <end position="65"/>
    </location>
</feature>
<proteinExistence type="predicted"/>
<dbReference type="EMBL" id="QPMH01000010">
    <property type="protein sequence ID" value="RDD61677.1"/>
    <property type="molecule type" value="Genomic_DNA"/>
</dbReference>
<feature type="transmembrane region" description="Helical" evidence="1">
    <location>
        <begin position="5"/>
        <end position="23"/>
    </location>
</feature>
<keyword evidence="1" id="KW-0812">Transmembrane</keyword>